<reference evidence="4 5" key="1">
    <citation type="submission" date="2016-10" db="EMBL/GenBank/DDBJ databases">
        <authorList>
            <person name="Varghese N."/>
            <person name="Submissions S."/>
        </authorList>
    </citation>
    <scope>NUCLEOTIDE SEQUENCE [LARGE SCALE GENOMIC DNA]</scope>
    <source>
        <strain evidence="4 5">BS3652</strain>
    </source>
</reference>
<evidence type="ECO:0000313" key="5">
    <source>
        <dbReference type="Proteomes" id="UP000183155"/>
    </source>
</evidence>
<dbReference type="InterPro" id="IPR005318">
    <property type="entry name" value="OM_porin_bac"/>
</dbReference>
<dbReference type="PANTHER" id="PTHR34596">
    <property type="entry name" value="CHITOPORIN"/>
    <property type="match status" value="1"/>
</dbReference>
<evidence type="ECO:0000256" key="3">
    <source>
        <dbReference type="ARBA" id="ARBA00022729"/>
    </source>
</evidence>
<dbReference type="PANTHER" id="PTHR34596:SF2">
    <property type="entry name" value="CHITOPORIN"/>
    <property type="match status" value="1"/>
</dbReference>
<dbReference type="InterPro" id="IPR023614">
    <property type="entry name" value="Porin_dom_sf"/>
</dbReference>
<gene>
    <name evidence="4" type="ORF">SAMN04490203_2326</name>
</gene>
<dbReference type="EMBL" id="FNRS01000001">
    <property type="protein sequence ID" value="SEC39192.1"/>
    <property type="molecule type" value="Genomic_DNA"/>
</dbReference>
<keyword evidence="3" id="KW-0732">Signal</keyword>
<comment type="similarity">
    <text evidence="1">Belongs to the outer membrane porin (Opr) (TC 1.B.25) family.</text>
</comment>
<sequence>MREVDVHAVRCTPRFADFWPALRNDCTHRQTTALAPQSRRGRAEKINIAGASLVLAISFPAQADFVEDSHLSLGLRNFYLDRDFKQNDAPKSRVGSWSQGFDLVFRSGFTEGPVQWGLDASGQYAYRLDGGGGRGPDAVLPYDDSKGRPVTDYGRAGVTGKLRFANTEVRVGEHRPTLPVAYTDDSRQLVTTYEGATLESKDWAGWTLNAGRFWKIATRESSNREDIYLFGDTPQQSSDGLNFAGARYDFSPTLNATYYIAQLEDIYRQHYLAAAHTTQFGEGYSLKTDVRYYNTREEGARLSGDFDNQALGLMTALRKGAHTFTVGYQHMSGDDAFPLLNGYAPQPYLVNWSAVAFYKAGERSWQLRYDYDFVAMGVPGLKFMTRYLRGTDIDRGAGQQNNIESERNIYLNYVVQSGPLQGLGFDARNIQVKSRYGADFTENRLITTYTWKFW</sequence>
<keyword evidence="2" id="KW-0813">Transport</keyword>
<evidence type="ECO:0000313" key="4">
    <source>
        <dbReference type="EMBL" id="SEC39192.1"/>
    </source>
</evidence>
<dbReference type="RefSeq" id="WP_082150729.1">
    <property type="nucleotide sequence ID" value="NZ_FNRS01000001.1"/>
</dbReference>
<accession>A0A1H4S519</accession>
<proteinExistence type="inferred from homology"/>
<name>A0A1H4S519_PSETA</name>
<comment type="caution">
    <text evidence="4">The sequence shown here is derived from an EMBL/GenBank/DDBJ whole genome shotgun (WGS) entry which is preliminary data.</text>
</comment>
<evidence type="ECO:0000256" key="1">
    <source>
        <dbReference type="ARBA" id="ARBA00009075"/>
    </source>
</evidence>
<protein>
    <submittedName>
        <fullName evidence="4">Outer membrane porin, OprD family</fullName>
    </submittedName>
</protein>
<dbReference type="Gene3D" id="2.40.160.10">
    <property type="entry name" value="Porin"/>
    <property type="match status" value="1"/>
</dbReference>
<dbReference type="Pfam" id="PF03573">
    <property type="entry name" value="OprD"/>
    <property type="match status" value="1"/>
</dbReference>
<dbReference type="Proteomes" id="UP000183155">
    <property type="component" value="Unassembled WGS sequence"/>
</dbReference>
<evidence type="ECO:0000256" key="2">
    <source>
        <dbReference type="ARBA" id="ARBA00022448"/>
    </source>
</evidence>
<organism evidence="4 5">
    <name type="scientific">Pseudomonas taetrolens</name>
    <dbReference type="NCBI Taxonomy" id="47884"/>
    <lineage>
        <taxon>Bacteria</taxon>
        <taxon>Pseudomonadati</taxon>
        <taxon>Pseudomonadota</taxon>
        <taxon>Gammaproteobacteria</taxon>
        <taxon>Pseudomonadales</taxon>
        <taxon>Pseudomonadaceae</taxon>
        <taxon>Pseudomonas</taxon>
    </lineage>
</organism>
<keyword evidence="5" id="KW-1185">Reference proteome</keyword>